<feature type="chain" id="PRO_5030061823" evidence="2">
    <location>
        <begin position="27"/>
        <end position="65"/>
    </location>
</feature>
<sequence>MTFTRLARPTATGMALALSMTLGACASENDPGGPERTPSGTTSAPSSTGNPTAGDRTGSPGLLHG</sequence>
<organism evidence="3 4">
    <name type="scientific">Georgenia satyanarayanai</name>
    <dbReference type="NCBI Taxonomy" id="860221"/>
    <lineage>
        <taxon>Bacteria</taxon>
        <taxon>Bacillati</taxon>
        <taxon>Actinomycetota</taxon>
        <taxon>Actinomycetes</taxon>
        <taxon>Micrococcales</taxon>
        <taxon>Bogoriellaceae</taxon>
        <taxon>Georgenia</taxon>
    </lineage>
</organism>
<feature type="signal peptide" evidence="2">
    <location>
        <begin position="1"/>
        <end position="26"/>
    </location>
</feature>
<keyword evidence="4" id="KW-1185">Reference proteome</keyword>
<evidence type="ECO:0000313" key="3">
    <source>
        <dbReference type="EMBL" id="SSA39089.1"/>
    </source>
</evidence>
<feature type="region of interest" description="Disordered" evidence="1">
    <location>
        <begin position="24"/>
        <end position="65"/>
    </location>
</feature>
<dbReference type="Proteomes" id="UP000250222">
    <property type="component" value="Unassembled WGS sequence"/>
</dbReference>
<evidence type="ECO:0000313" key="4">
    <source>
        <dbReference type="Proteomes" id="UP000250222"/>
    </source>
</evidence>
<dbReference type="AlphaFoldDB" id="A0A2Y9A944"/>
<accession>A0A2Y9A944</accession>
<keyword evidence="2" id="KW-0732">Signal</keyword>
<proteinExistence type="predicted"/>
<protein>
    <submittedName>
        <fullName evidence="3">Uncharacterized protein</fullName>
    </submittedName>
</protein>
<gene>
    <name evidence="3" type="ORF">SAMN05216184_1024</name>
</gene>
<dbReference type="PROSITE" id="PS51257">
    <property type="entry name" value="PROKAR_LIPOPROTEIN"/>
    <property type="match status" value="1"/>
</dbReference>
<reference evidence="3 4" key="1">
    <citation type="submission" date="2016-10" db="EMBL/GenBank/DDBJ databases">
        <authorList>
            <person name="Cai Z."/>
        </authorList>
    </citation>
    <scope>NUCLEOTIDE SEQUENCE [LARGE SCALE GENOMIC DNA]</scope>
    <source>
        <strain evidence="3 4">CGMCC 1.10826</strain>
    </source>
</reference>
<feature type="compositionally biased region" description="Low complexity" evidence="1">
    <location>
        <begin position="37"/>
        <end position="53"/>
    </location>
</feature>
<evidence type="ECO:0000256" key="2">
    <source>
        <dbReference type="SAM" id="SignalP"/>
    </source>
</evidence>
<name>A0A2Y9A944_9MICO</name>
<dbReference type="EMBL" id="UETB01000002">
    <property type="protein sequence ID" value="SSA39089.1"/>
    <property type="molecule type" value="Genomic_DNA"/>
</dbReference>
<evidence type="ECO:0000256" key="1">
    <source>
        <dbReference type="SAM" id="MobiDB-lite"/>
    </source>
</evidence>